<feature type="compositionally biased region" description="Basic and acidic residues" evidence="8">
    <location>
        <begin position="250"/>
        <end position="268"/>
    </location>
</feature>
<name>A0AAV3RZK2_LITER</name>
<evidence type="ECO:0000313" key="11">
    <source>
        <dbReference type="Proteomes" id="UP001454036"/>
    </source>
</evidence>
<feature type="region of interest" description="Disordered" evidence="8">
    <location>
        <begin position="229"/>
        <end position="277"/>
    </location>
</feature>
<evidence type="ECO:0000313" key="10">
    <source>
        <dbReference type="EMBL" id="GAA0185787.1"/>
    </source>
</evidence>
<feature type="region of interest" description="Disordered" evidence="8">
    <location>
        <begin position="1"/>
        <end position="68"/>
    </location>
</feature>
<dbReference type="Pfam" id="PF07962">
    <property type="entry name" value="Swi3"/>
    <property type="match status" value="1"/>
</dbReference>
<dbReference type="Proteomes" id="UP001454036">
    <property type="component" value="Unassembled WGS sequence"/>
</dbReference>
<comment type="function">
    <text evidence="7">Plays an important role in the control of DNA replication and the maintenance of replication fork stability.</text>
</comment>
<organism evidence="10 11">
    <name type="scientific">Lithospermum erythrorhizon</name>
    <name type="common">Purple gromwell</name>
    <name type="synonym">Lithospermum officinale var. erythrorhizon</name>
    <dbReference type="NCBI Taxonomy" id="34254"/>
    <lineage>
        <taxon>Eukaryota</taxon>
        <taxon>Viridiplantae</taxon>
        <taxon>Streptophyta</taxon>
        <taxon>Embryophyta</taxon>
        <taxon>Tracheophyta</taxon>
        <taxon>Spermatophyta</taxon>
        <taxon>Magnoliopsida</taxon>
        <taxon>eudicotyledons</taxon>
        <taxon>Gunneridae</taxon>
        <taxon>Pentapetalae</taxon>
        <taxon>asterids</taxon>
        <taxon>lamiids</taxon>
        <taxon>Boraginales</taxon>
        <taxon>Boraginaceae</taxon>
        <taxon>Boraginoideae</taxon>
        <taxon>Lithospermeae</taxon>
        <taxon>Lithospermum</taxon>
    </lineage>
</organism>
<evidence type="ECO:0000256" key="1">
    <source>
        <dbReference type="ARBA" id="ARBA00004123"/>
    </source>
</evidence>
<dbReference type="PANTHER" id="PTHR13220">
    <property type="entry name" value="TIMELESS INTERACTING-RELATED"/>
    <property type="match status" value="1"/>
</dbReference>
<dbReference type="GO" id="GO:0031298">
    <property type="term" value="C:replication fork protection complex"/>
    <property type="evidence" value="ECO:0007669"/>
    <property type="project" value="TreeGrafter"/>
</dbReference>
<evidence type="ECO:0000256" key="3">
    <source>
        <dbReference type="ARBA" id="ARBA00022763"/>
    </source>
</evidence>
<dbReference type="GO" id="GO:0043111">
    <property type="term" value="P:replication fork arrest"/>
    <property type="evidence" value="ECO:0007669"/>
    <property type="project" value="TreeGrafter"/>
</dbReference>
<evidence type="ECO:0000256" key="2">
    <source>
        <dbReference type="ARBA" id="ARBA00006075"/>
    </source>
</evidence>
<keyword evidence="6" id="KW-0479">Metal-binding</keyword>
<dbReference type="SUPFAM" id="SSF57756">
    <property type="entry name" value="Retrovirus zinc finger-like domains"/>
    <property type="match status" value="1"/>
</dbReference>
<evidence type="ECO:0000256" key="4">
    <source>
        <dbReference type="ARBA" id="ARBA00023242"/>
    </source>
</evidence>
<keyword evidence="11" id="KW-1185">Reference proteome</keyword>
<sequence>MDKGGAAPTGCYKCGRPGHWSRDCPSSTTTPHPPPPPFRATGVGGGYNKKPISTTTENKPKKVARSRPKLTPELLLSDDGFGHILRYFPNGFKFRGRGHEVDDLGHLLGMYKEWHSKLIPYYPFDQFVHKAEKVCAMKRVKLCIRGLQDKVADGVETSKLYESLEPIDIPNHEEDTEDLEQTNMFPEDNLFQDPPNDDEMMLHEVLVKNTEEPSHAVHDENVAIADPIEEPINKSTDDVTTTSTATQLSEEQRARMEANKQKALERAAARARPLNVS</sequence>
<dbReference type="GO" id="GO:0008270">
    <property type="term" value="F:zinc ion binding"/>
    <property type="evidence" value="ECO:0007669"/>
    <property type="project" value="UniProtKB-KW"/>
</dbReference>
<evidence type="ECO:0000256" key="7">
    <source>
        <dbReference type="RuleBase" id="RU366049"/>
    </source>
</evidence>
<dbReference type="InterPro" id="IPR001878">
    <property type="entry name" value="Znf_CCHC"/>
</dbReference>
<evidence type="ECO:0000256" key="8">
    <source>
        <dbReference type="SAM" id="MobiDB-lite"/>
    </source>
</evidence>
<keyword evidence="6" id="KW-0862">Zinc</keyword>
<accession>A0AAV3RZK2</accession>
<keyword evidence="6" id="KW-0863">Zinc-finger</keyword>
<reference evidence="10 11" key="1">
    <citation type="submission" date="2024-01" db="EMBL/GenBank/DDBJ databases">
        <title>The complete chloroplast genome sequence of Lithospermum erythrorhizon: insights into the phylogenetic relationship among Boraginaceae species and the maternal lineages of purple gromwells.</title>
        <authorList>
            <person name="Okada T."/>
            <person name="Watanabe K."/>
        </authorList>
    </citation>
    <scope>NUCLEOTIDE SEQUENCE [LARGE SCALE GENOMIC DNA]</scope>
</reference>
<evidence type="ECO:0000259" key="9">
    <source>
        <dbReference type="PROSITE" id="PS50158"/>
    </source>
</evidence>
<dbReference type="GO" id="GO:0031297">
    <property type="term" value="P:replication fork processing"/>
    <property type="evidence" value="ECO:0007669"/>
    <property type="project" value="UniProtKB-UniRule"/>
</dbReference>
<dbReference type="EMBL" id="BAABME010013072">
    <property type="protein sequence ID" value="GAA0185787.1"/>
    <property type="molecule type" value="Genomic_DNA"/>
</dbReference>
<dbReference type="Pfam" id="PF00098">
    <property type="entry name" value="zf-CCHC"/>
    <property type="match status" value="1"/>
</dbReference>
<dbReference type="GO" id="GO:0006974">
    <property type="term" value="P:DNA damage response"/>
    <property type="evidence" value="ECO:0007669"/>
    <property type="project" value="UniProtKB-KW"/>
</dbReference>
<dbReference type="InterPro" id="IPR040038">
    <property type="entry name" value="TIPIN/Csm3/Swi3"/>
</dbReference>
<dbReference type="Gene3D" id="4.10.60.10">
    <property type="entry name" value="Zinc finger, CCHC-type"/>
    <property type="match status" value="1"/>
</dbReference>
<keyword evidence="4 7" id="KW-0539">Nucleus</keyword>
<dbReference type="PROSITE" id="PS50158">
    <property type="entry name" value="ZF_CCHC"/>
    <property type="match status" value="1"/>
</dbReference>
<dbReference type="InterPro" id="IPR036875">
    <property type="entry name" value="Znf_CCHC_sf"/>
</dbReference>
<comment type="caution">
    <text evidence="10">The sequence shown here is derived from an EMBL/GenBank/DDBJ whole genome shotgun (WGS) entry which is preliminary data.</text>
</comment>
<evidence type="ECO:0000256" key="5">
    <source>
        <dbReference type="ARBA" id="ARBA00023306"/>
    </source>
</evidence>
<keyword evidence="5 7" id="KW-0131">Cell cycle</keyword>
<dbReference type="GO" id="GO:0000076">
    <property type="term" value="P:DNA replication checkpoint signaling"/>
    <property type="evidence" value="ECO:0007669"/>
    <property type="project" value="UniProtKB-UniRule"/>
</dbReference>
<keyword evidence="3 7" id="KW-0227">DNA damage</keyword>
<feature type="domain" description="CCHC-type" evidence="9">
    <location>
        <begin position="11"/>
        <end position="26"/>
    </location>
</feature>
<dbReference type="PANTHER" id="PTHR13220:SF11">
    <property type="entry name" value="TIMELESS-INTERACTING PROTEIN"/>
    <property type="match status" value="1"/>
</dbReference>
<comment type="similarity">
    <text evidence="2 7">Belongs to the CSM3 family.</text>
</comment>
<dbReference type="InterPro" id="IPR012923">
    <property type="entry name" value="Csm3"/>
</dbReference>
<proteinExistence type="inferred from homology"/>
<protein>
    <submittedName>
        <fullName evidence="10">DNA metabolism protein</fullName>
    </submittedName>
</protein>
<evidence type="ECO:0000256" key="6">
    <source>
        <dbReference type="PROSITE-ProRule" id="PRU00047"/>
    </source>
</evidence>
<dbReference type="SMART" id="SM00343">
    <property type="entry name" value="ZnF_C2HC"/>
    <property type="match status" value="1"/>
</dbReference>
<dbReference type="AlphaFoldDB" id="A0AAV3RZK2"/>
<gene>
    <name evidence="10" type="ORF">LIER_33075</name>
</gene>
<dbReference type="GO" id="GO:0003677">
    <property type="term" value="F:DNA binding"/>
    <property type="evidence" value="ECO:0007669"/>
    <property type="project" value="TreeGrafter"/>
</dbReference>
<comment type="subcellular location">
    <subcellularLocation>
        <location evidence="1 7">Nucleus</location>
    </subcellularLocation>
</comment>